<organism evidence="2 3">
    <name type="scientific">Portunus trituberculatus</name>
    <name type="common">Swimming crab</name>
    <name type="synonym">Neptunus trituberculatus</name>
    <dbReference type="NCBI Taxonomy" id="210409"/>
    <lineage>
        <taxon>Eukaryota</taxon>
        <taxon>Metazoa</taxon>
        <taxon>Ecdysozoa</taxon>
        <taxon>Arthropoda</taxon>
        <taxon>Crustacea</taxon>
        <taxon>Multicrustacea</taxon>
        <taxon>Malacostraca</taxon>
        <taxon>Eumalacostraca</taxon>
        <taxon>Eucarida</taxon>
        <taxon>Decapoda</taxon>
        <taxon>Pleocyemata</taxon>
        <taxon>Brachyura</taxon>
        <taxon>Eubrachyura</taxon>
        <taxon>Portunoidea</taxon>
        <taxon>Portunidae</taxon>
        <taxon>Portuninae</taxon>
        <taxon>Portunus</taxon>
    </lineage>
</organism>
<dbReference type="Proteomes" id="UP000324222">
    <property type="component" value="Unassembled WGS sequence"/>
</dbReference>
<evidence type="ECO:0000256" key="1">
    <source>
        <dbReference type="SAM" id="MobiDB-lite"/>
    </source>
</evidence>
<proteinExistence type="predicted"/>
<feature type="region of interest" description="Disordered" evidence="1">
    <location>
        <begin position="1"/>
        <end position="23"/>
    </location>
</feature>
<sequence length="241" mass="26847">MWEDGLLEEAHRQHKPSDEHGNHVAADLEGDQQEACQCSSSQTRCPGSAFYQGRLPSLMRALLDRDDEEDTLITEVELCRALGRGKATAPRDDGATYSVLRLLHQVPVNPILQPMYIIFATVRDVCLLPGPLVRSSPSSSQVLTNSVPFHEHHVSVKSWSEYYCPICTGWKMCSRFNCSASCHSVAPTAASLSYYTRLSSSSMVAFIDLKSALDTANRDTILDQLLDLTIKGRVLKWIRHI</sequence>
<name>A0A5B7G3R5_PORTR</name>
<accession>A0A5B7G3R5</accession>
<comment type="caution">
    <text evidence="2">The sequence shown here is derived from an EMBL/GenBank/DDBJ whole genome shotgun (WGS) entry which is preliminary data.</text>
</comment>
<protein>
    <submittedName>
        <fullName evidence="2">Uncharacterized protein</fullName>
    </submittedName>
</protein>
<evidence type="ECO:0000313" key="3">
    <source>
        <dbReference type="Proteomes" id="UP000324222"/>
    </source>
</evidence>
<evidence type="ECO:0000313" key="2">
    <source>
        <dbReference type="EMBL" id="MPC52189.1"/>
    </source>
</evidence>
<feature type="compositionally biased region" description="Basic and acidic residues" evidence="1">
    <location>
        <begin position="8"/>
        <end position="22"/>
    </location>
</feature>
<dbReference type="EMBL" id="VSRR010010688">
    <property type="protein sequence ID" value="MPC52189.1"/>
    <property type="molecule type" value="Genomic_DNA"/>
</dbReference>
<dbReference type="OrthoDB" id="6373033at2759"/>
<gene>
    <name evidence="2" type="ORF">E2C01_046051</name>
</gene>
<keyword evidence="3" id="KW-1185">Reference proteome</keyword>
<reference evidence="2 3" key="1">
    <citation type="submission" date="2019-05" db="EMBL/GenBank/DDBJ databases">
        <title>Another draft genome of Portunus trituberculatus and its Hox gene families provides insights of decapod evolution.</title>
        <authorList>
            <person name="Jeong J.-H."/>
            <person name="Song I."/>
            <person name="Kim S."/>
            <person name="Choi T."/>
            <person name="Kim D."/>
            <person name="Ryu S."/>
            <person name="Kim W."/>
        </authorList>
    </citation>
    <scope>NUCLEOTIDE SEQUENCE [LARGE SCALE GENOMIC DNA]</scope>
    <source>
        <tissue evidence="2">Muscle</tissue>
    </source>
</reference>
<dbReference type="AlphaFoldDB" id="A0A5B7G3R5"/>